<proteinExistence type="predicted"/>
<dbReference type="STRING" id="1077675.BCR22_10120"/>
<accession>A0A2W3ZEX3</accession>
<dbReference type="Proteomes" id="UP000249828">
    <property type="component" value="Unassembled WGS sequence"/>
</dbReference>
<dbReference type="OrthoDB" id="9858911at2"/>
<sequence length="132" mass="15575">MKKKVNALAISAMYGGVFLFGLCSQTEVHASTEIPNKLSSLEKNYSSPEEAMNDFKIPKSQGPISRAWVETVPNIADQDRYGSNTWSGLYNVQYRTIRVPNNYNRTYNERKPSRWWPINNRTYYWQFFYRVW</sequence>
<gene>
    <name evidence="1" type="ORF">CI088_00430</name>
</gene>
<comment type="caution">
    <text evidence="1">The sequence shown here is derived from an EMBL/GenBank/DDBJ whole genome shotgun (WGS) entry which is preliminary data.</text>
</comment>
<protein>
    <submittedName>
        <fullName evidence="1">Uncharacterized protein</fullName>
    </submittedName>
</protein>
<name>A0A2W3ZEX3_9ENTE</name>
<keyword evidence="2" id="KW-1185">Reference proteome</keyword>
<dbReference type="AlphaFoldDB" id="A0A2W3ZEX3"/>
<dbReference type="EMBL" id="PIEU01000001">
    <property type="protein sequence ID" value="PZL78268.1"/>
    <property type="molecule type" value="Genomic_DNA"/>
</dbReference>
<evidence type="ECO:0000313" key="1">
    <source>
        <dbReference type="EMBL" id="PZL78268.1"/>
    </source>
</evidence>
<organism evidence="1 2">
    <name type="scientific">Enterococcus plantarum</name>
    <dbReference type="NCBI Taxonomy" id="1077675"/>
    <lineage>
        <taxon>Bacteria</taxon>
        <taxon>Bacillati</taxon>
        <taxon>Bacillota</taxon>
        <taxon>Bacilli</taxon>
        <taxon>Lactobacillales</taxon>
        <taxon>Enterococcaceae</taxon>
        <taxon>Enterococcus</taxon>
    </lineage>
</organism>
<evidence type="ECO:0000313" key="2">
    <source>
        <dbReference type="Proteomes" id="UP000249828"/>
    </source>
</evidence>
<reference evidence="1 2" key="1">
    <citation type="submission" date="2017-11" db="EMBL/GenBank/DDBJ databases">
        <title>Draft genome sequence of Enterococcus plantarum TRW2 strain isolated from lettuce.</title>
        <authorList>
            <person name="Kim E.B."/>
            <person name="Marco M.L."/>
            <person name="Williams T.R."/>
            <person name="You I.H."/>
        </authorList>
    </citation>
    <scope>NUCLEOTIDE SEQUENCE [LARGE SCALE GENOMIC DNA]</scope>
    <source>
        <strain evidence="1 2">TRW2</strain>
    </source>
</reference>
<dbReference type="RefSeq" id="WP_010762227.1">
    <property type="nucleotide sequence ID" value="NZ_MIKA01000004.1"/>
</dbReference>